<evidence type="ECO:0000313" key="4">
    <source>
        <dbReference type="EMBL" id="MBW2960603.1"/>
    </source>
</evidence>
<evidence type="ECO:0000256" key="2">
    <source>
        <dbReference type="PROSITE-ProRule" id="PRU01360"/>
    </source>
</evidence>
<evidence type="ECO:0000259" key="3">
    <source>
        <dbReference type="Pfam" id="PF00593"/>
    </source>
</evidence>
<comment type="subcellular location">
    <subcellularLocation>
        <location evidence="2">Cell outer membrane</location>
        <topology evidence="2">Multi-pass membrane protein</topology>
    </subcellularLocation>
</comment>
<dbReference type="EMBL" id="JAHWDF010000002">
    <property type="protein sequence ID" value="MBW2960603.1"/>
    <property type="molecule type" value="Genomic_DNA"/>
</dbReference>
<comment type="similarity">
    <text evidence="2">Belongs to the TonB-dependent receptor family.</text>
</comment>
<keyword evidence="5" id="KW-1185">Reference proteome</keyword>
<keyword evidence="1" id="KW-0732">Signal</keyword>
<keyword evidence="2" id="KW-0812">Transmembrane</keyword>
<comment type="caution">
    <text evidence="4">The sequence shown here is derived from an EMBL/GenBank/DDBJ whole genome shotgun (WGS) entry which is preliminary data.</text>
</comment>
<keyword evidence="2" id="KW-0813">Transport</keyword>
<evidence type="ECO:0000256" key="1">
    <source>
        <dbReference type="ARBA" id="ARBA00022729"/>
    </source>
</evidence>
<reference evidence="4 5" key="1">
    <citation type="submission" date="2021-07" db="EMBL/GenBank/DDBJ databases">
        <title>Mesonia aestuariivivens sp. nov., isolated from a tidal flat.</title>
        <authorList>
            <person name="Kim Y.-O."/>
            <person name="Yoon J.-H."/>
        </authorList>
    </citation>
    <scope>NUCLEOTIDE SEQUENCE [LARGE SCALE GENOMIC DNA]</scope>
    <source>
        <strain evidence="4 5">JHPTF-M18</strain>
    </source>
</reference>
<protein>
    <submittedName>
        <fullName evidence="4">TonB-dependent receptor</fullName>
    </submittedName>
</protein>
<dbReference type="InterPro" id="IPR000531">
    <property type="entry name" value="Beta-barrel_TonB"/>
</dbReference>
<sequence>MKHFISYILFLSAVSTAFSQTDSITVLEEVLVIPTKLEEFSTGQTLTSLSDSLLLQNKPSLISALNFNSPIYFKENGLGMVASPSFRGTNASQTAVLWNGVNINSRFNGQTDFNTVNTGSYDEITIRGGGGSVIYGTGAIGGTVHLKNEIDFKDEFSNRIYLGYGSFNTYDKRYQLTASRKNWSTKISYSRTNSDNDFNYIDSDQKNINGEFYNTSLNAVLGYRFNPKSTIKFYSEVFESERHFSLIRPSENKTKYEDVSLKNLLEWELSDKKITSITRIAFLKEEYKYFPNINKDSYTFGEANTLIGKYDFTYHFSEKVKLNTILSHEYTDGKGSSIPQNERNISSGTLLLKHLVNKKLAYEVAARKELTNDYESPLLFTFGAVYSFTDFYKLKLNVSKNFRIPTYNDLYWATGGNPDLAAEEAMQYELGNEFKFNNFKLTFTGYYNNIQQMINWVPGSDGYWTPKNIDEVKTYGGEFLLNFKKQFGAHHLAANATYAYTVSENQAKKKQLIYVPYHKATGSMYYGFKDFFIETQALYNGKVFTRSDNNSRYNLDAYWLWNTGVGYHLNQQFTFGGKLRNLLNADYQNVESRRMPGTNYTIYLTLNL</sequence>
<dbReference type="PANTHER" id="PTHR30069:SF29">
    <property type="entry name" value="HEMOGLOBIN AND HEMOGLOBIN-HAPTOGLOBIN-BINDING PROTEIN 1-RELATED"/>
    <property type="match status" value="1"/>
</dbReference>
<organism evidence="4 5">
    <name type="scientific">Mesonia aestuariivivens</name>
    <dbReference type="NCBI Taxonomy" id="2796128"/>
    <lineage>
        <taxon>Bacteria</taxon>
        <taxon>Pseudomonadati</taxon>
        <taxon>Bacteroidota</taxon>
        <taxon>Flavobacteriia</taxon>
        <taxon>Flavobacteriales</taxon>
        <taxon>Flavobacteriaceae</taxon>
        <taxon>Mesonia</taxon>
    </lineage>
</organism>
<dbReference type="PANTHER" id="PTHR30069">
    <property type="entry name" value="TONB-DEPENDENT OUTER MEMBRANE RECEPTOR"/>
    <property type="match status" value="1"/>
</dbReference>
<name>A0ABS6VYC6_9FLAO</name>
<accession>A0ABS6VYC6</accession>
<evidence type="ECO:0000313" key="5">
    <source>
        <dbReference type="Proteomes" id="UP000719267"/>
    </source>
</evidence>
<dbReference type="InterPro" id="IPR039426">
    <property type="entry name" value="TonB-dep_rcpt-like"/>
</dbReference>
<keyword evidence="2" id="KW-0998">Cell outer membrane</keyword>
<proteinExistence type="inferred from homology"/>
<dbReference type="Pfam" id="PF00593">
    <property type="entry name" value="TonB_dep_Rec_b-barrel"/>
    <property type="match status" value="1"/>
</dbReference>
<keyword evidence="2" id="KW-0472">Membrane</keyword>
<dbReference type="PROSITE" id="PS52016">
    <property type="entry name" value="TONB_DEPENDENT_REC_3"/>
    <property type="match status" value="1"/>
</dbReference>
<feature type="domain" description="TonB-dependent receptor-like beta-barrel" evidence="3">
    <location>
        <begin position="115"/>
        <end position="582"/>
    </location>
</feature>
<keyword evidence="4" id="KW-0675">Receptor</keyword>
<keyword evidence="2" id="KW-1134">Transmembrane beta strand</keyword>
<dbReference type="Proteomes" id="UP000719267">
    <property type="component" value="Unassembled WGS sequence"/>
</dbReference>
<gene>
    <name evidence="4" type="ORF">KW502_02160</name>
</gene>
<dbReference type="RefSeq" id="WP_219038890.1">
    <property type="nucleotide sequence ID" value="NZ_JAHWDF010000002.1"/>
</dbReference>